<reference evidence="1 2" key="1">
    <citation type="journal article" date="2013" name="BMC Genomics">
        <title>Genome sequencing and comparative genomics of honey bee microsporidia, Nosema apis reveal novel insights into host-parasite interactions.</title>
        <authorList>
            <person name="Chen Yp."/>
            <person name="Pettis J.S."/>
            <person name="Zhao Y."/>
            <person name="Liu X."/>
            <person name="Tallon L.J."/>
            <person name="Sadzewicz L.D."/>
            <person name="Li R."/>
            <person name="Zheng H."/>
            <person name="Huang S."/>
            <person name="Zhang X."/>
            <person name="Hamilton M.C."/>
            <person name="Pernal S.F."/>
            <person name="Melathopoulos A.P."/>
            <person name="Yan X."/>
            <person name="Evans J.D."/>
        </authorList>
    </citation>
    <scope>NUCLEOTIDE SEQUENCE [LARGE SCALE GENOMIC DNA]</scope>
    <source>
        <strain evidence="1 2">BRL 01</strain>
    </source>
</reference>
<dbReference type="OrthoDB" id="431557at2759"/>
<dbReference type="InterPro" id="IPR029055">
    <property type="entry name" value="Ntn_hydrolases_N"/>
</dbReference>
<dbReference type="HOGENOM" id="CLU_2400231_0_0_1"/>
<keyword evidence="2" id="KW-1185">Reference proteome</keyword>
<gene>
    <name evidence="1" type="ORF">NAPIS_ORF01149</name>
</gene>
<keyword evidence="1" id="KW-0647">Proteasome</keyword>
<accession>T0L163</accession>
<dbReference type="Gene3D" id="3.60.20.10">
    <property type="entry name" value="Glutamine Phosphoribosylpyrophosphate, subunit 1, domain 1"/>
    <property type="match status" value="1"/>
</dbReference>
<dbReference type="VEuPathDB" id="MicrosporidiaDB:NAPIS_ORF01149"/>
<dbReference type="Proteomes" id="UP000053780">
    <property type="component" value="Unassembled WGS sequence"/>
</dbReference>
<evidence type="ECO:0000313" key="1">
    <source>
        <dbReference type="EMBL" id="EQB61287.1"/>
    </source>
</evidence>
<dbReference type="EMBL" id="KE647157">
    <property type="protein sequence ID" value="EQB61287.1"/>
    <property type="molecule type" value="Genomic_DNA"/>
</dbReference>
<protein>
    <submittedName>
        <fullName evidence="1">26s proteasome subunit alpha-4</fullName>
    </submittedName>
</protein>
<name>T0L163_9MICR</name>
<evidence type="ECO:0000313" key="2">
    <source>
        <dbReference type="Proteomes" id="UP000053780"/>
    </source>
</evidence>
<proteinExistence type="predicted"/>
<dbReference type="GO" id="GO:0000502">
    <property type="term" value="C:proteasome complex"/>
    <property type="evidence" value="ECO:0007669"/>
    <property type="project" value="UniProtKB-KW"/>
</dbReference>
<dbReference type="SUPFAM" id="SSF56235">
    <property type="entry name" value="N-terminal nucleophile aminohydrolases (Ntn hydrolases)"/>
    <property type="match status" value="1"/>
</dbReference>
<sequence>MEYDNAQGVFSPDVEPDGNFSEYKCGAVGQRSVKICEYLEKCESDDIIYRSVSGLGLIVQSDKNKIKSFIVDKCGIKEVDEEIVKDIIKSVSV</sequence>
<organism evidence="1 2">
    <name type="scientific">Vairimorpha apis BRL 01</name>
    <dbReference type="NCBI Taxonomy" id="1037528"/>
    <lineage>
        <taxon>Eukaryota</taxon>
        <taxon>Fungi</taxon>
        <taxon>Fungi incertae sedis</taxon>
        <taxon>Microsporidia</taxon>
        <taxon>Nosematidae</taxon>
        <taxon>Vairimorpha</taxon>
    </lineage>
</organism>
<dbReference type="AlphaFoldDB" id="T0L163"/>